<accession>B4VY77</accession>
<keyword evidence="2" id="KW-1185">Reference proteome</keyword>
<dbReference type="EMBL" id="DS989859">
    <property type="protein sequence ID" value="EDX73093.1"/>
    <property type="molecule type" value="Genomic_DNA"/>
</dbReference>
<protein>
    <recommendedName>
        <fullName evidence="3">RAMP superfamily protein</fullName>
    </recommendedName>
</protein>
<dbReference type="STRING" id="118168.MC7420_4340"/>
<organism evidence="1 2">
    <name type="scientific">Coleofasciculus chthonoplastes PCC 7420</name>
    <dbReference type="NCBI Taxonomy" id="118168"/>
    <lineage>
        <taxon>Bacteria</taxon>
        <taxon>Bacillati</taxon>
        <taxon>Cyanobacteriota</taxon>
        <taxon>Cyanophyceae</taxon>
        <taxon>Coleofasciculales</taxon>
        <taxon>Coleofasciculaceae</taxon>
        <taxon>Coleofasciculus</taxon>
    </lineage>
</organism>
<dbReference type="AlphaFoldDB" id="B4VY77"/>
<dbReference type="eggNOG" id="COG1604">
    <property type="taxonomic scope" value="Bacteria"/>
</dbReference>
<dbReference type="Proteomes" id="UP000003835">
    <property type="component" value="Unassembled WGS sequence"/>
</dbReference>
<proteinExistence type="predicted"/>
<name>B4VY77_9CYAN</name>
<reference evidence="1 2" key="1">
    <citation type="submission" date="2008-07" db="EMBL/GenBank/DDBJ databases">
        <authorList>
            <person name="Tandeau de Marsac N."/>
            <person name="Ferriera S."/>
            <person name="Johnson J."/>
            <person name="Kravitz S."/>
            <person name="Beeson K."/>
            <person name="Sutton G."/>
            <person name="Rogers Y.-H."/>
            <person name="Friedman R."/>
            <person name="Frazier M."/>
            <person name="Venter J.C."/>
        </authorList>
    </citation>
    <scope>NUCLEOTIDE SEQUENCE [LARGE SCALE GENOMIC DNA]</scope>
    <source>
        <strain evidence="1 2">PCC 7420</strain>
    </source>
</reference>
<sequence length="439" mass="49856">MVNIANAAQLVPLMFQAQIKGRSQLQYINQEAEVQDSQRWASEWTQEAYPQPPDPGKTVTTRTYKMQWRFVTNGGQFEGIIFPALGAFGLPFYPGSSMKGLFCQACTSEQKQRYRLTKNSDEPSLLRFHGGYPVNDWKQNLVDIVHPQQKWQVQTHHTHEKPRNETGFALISLSEPAIQFGISSPLPDTDWQEVWAIWERALGYGMGCRTSSGYGLPKARLTELAEEEYPIPIQGQQLYKTFLKGEGQAPQLIGGETEFRPNIFRGSLRGHALRIFGGLTNQQTAEALVENLFGGVNDGGTQGLLTCAFKTSDLQLGTFTEGYGEPTYKVAGELRWLLMSPRQLDESKQQTLKKLLPALMRFALLFGGFGKSWRRADHRQFYQEYYKRRKPLIGCHWQWDKTSLTYGAKVSSLNRVGRFIDQVRQIASEWMQLQGVKPG</sequence>
<evidence type="ECO:0008006" key="3">
    <source>
        <dbReference type="Google" id="ProtNLM"/>
    </source>
</evidence>
<evidence type="ECO:0000313" key="1">
    <source>
        <dbReference type="EMBL" id="EDX73093.1"/>
    </source>
</evidence>
<evidence type="ECO:0000313" key="2">
    <source>
        <dbReference type="Proteomes" id="UP000003835"/>
    </source>
</evidence>
<gene>
    <name evidence="1" type="ORF">MC7420_4340</name>
</gene>
<dbReference type="HOGENOM" id="CLU_038137_0_0_3"/>